<protein>
    <submittedName>
        <fullName evidence="1">Uncharacterized protein</fullName>
    </submittedName>
</protein>
<proteinExistence type="predicted"/>
<evidence type="ECO:0000313" key="2">
    <source>
        <dbReference type="Proteomes" id="UP000240429"/>
    </source>
</evidence>
<accession>A0A2P8QD01</accession>
<comment type="caution">
    <text evidence="1">The sequence shown here is derived from an EMBL/GenBank/DDBJ whole genome shotgun (WGS) entry which is preliminary data.</text>
</comment>
<keyword evidence="2" id="KW-1185">Reference proteome</keyword>
<dbReference type="EMBL" id="PYBJ01000003">
    <property type="protein sequence ID" value="PSM44113.1"/>
    <property type="molecule type" value="Genomic_DNA"/>
</dbReference>
<reference evidence="1 2" key="1">
    <citation type="submission" date="2018-03" db="EMBL/GenBank/DDBJ databases">
        <title>Streptomyces dioscori sp. nov., a novel endophytic actinobacterium isolated from bulbil of Dioscorea bulbifera L.</title>
        <authorList>
            <person name="Zhikuan W."/>
        </authorList>
    </citation>
    <scope>NUCLEOTIDE SEQUENCE [LARGE SCALE GENOMIC DNA]</scope>
    <source>
        <strain evidence="1 2">A217</strain>
    </source>
</reference>
<name>A0A2P8QD01_9ACTN</name>
<evidence type="ECO:0000313" key="1">
    <source>
        <dbReference type="EMBL" id="PSM44113.1"/>
    </source>
</evidence>
<sequence length="146" mass="15760">MIEIDTFLRGADGGFVPVASCTSAPADLDYVEGAIRLTVDGQEVIGLEEWDYVDQLWAYIADMVTQLHSSGHAQTHFPDQPIKLSFETTGTRVLVTVKAGAETKRASAPAEEFVRALKKAGLVFFGKMNELAPGVSHHEAVRALSA</sequence>
<dbReference type="Proteomes" id="UP000240429">
    <property type="component" value="Unassembled WGS sequence"/>
</dbReference>
<organism evidence="1 2">
    <name type="scientific">Streptomyces dioscori</name>
    <dbReference type="NCBI Taxonomy" id="2109333"/>
    <lineage>
        <taxon>Bacteria</taxon>
        <taxon>Bacillati</taxon>
        <taxon>Actinomycetota</taxon>
        <taxon>Actinomycetes</taxon>
        <taxon>Kitasatosporales</taxon>
        <taxon>Streptomycetaceae</taxon>
        <taxon>Streptomyces</taxon>
        <taxon>Streptomyces aurantiacus group</taxon>
    </lineage>
</organism>
<gene>
    <name evidence="1" type="ORF">C6Y14_07070</name>
</gene>
<dbReference type="AlphaFoldDB" id="A0A2P8QD01"/>